<protein>
    <submittedName>
        <fullName evidence="2">Putative F0F1-ATPase subunit (Ca2+/Mg2+ transporter)</fullName>
    </submittedName>
</protein>
<keyword evidence="1" id="KW-0472">Membrane</keyword>
<dbReference type="EMBL" id="QNRX01000006">
    <property type="protein sequence ID" value="RBP65986.1"/>
    <property type="molecule type" value="Genomic_DNA"/>
</dbReference>
<feature type="transmembrane region" description="Helical" evidence="1">
    <location>
        <begin position="45"/>
        <end position="63"/>
    </location>
</feature>
<dbReference type="Proteomes" id="UP000253490">
    <property type="component" value="Unassembled WGS sequence"/>
</dbReference>
<feature type="transmembrane region" description="Helical" evidence="1">
    <location>
        <begin position="12"/>
        <end position="33"/>
    </location>
</feature>
<keyword evidence="1" id="KW-1133">Transmembrane helix</keyword>
<organism evidence="2 3">
    <name type="scientific">Alkalibaculum bacchi</name>
    <dbReference type="NCBI Taxonomy" id="645887"/>
    <lineage>
        <taxon>Bacteria</taxon>
        <taxon>Bacillati</taxon>
        <taxon>Bacillota</taxon>
        <taxon>Clostridia</taxon>
        <taxon>Eubacteriales</taxon>
        <taxon>Eubacteriaceae</taxon>
        <taxon>Alkalibaculum</taxon>
    </lineage>
</organism>
<accession>A0A366I8Y3</accession>
<proteinExistence type="predicted"/>
<name>A0A366I8Y3_9FIRM</name>
<keyword evidence="1" id="KW-0812">Transmembrane</keyword>
<evidence type="ECO:0000256" key="1">
    <source>
        <dbReference type="SAM" id="Phobius"/>
    </source>
</evidence>
<gene>
    <name evidence="2" type="ORF">DES36_10697</name>
</gene>
<dbReference type="Pfam" id="PF09527">
    <property type="entry name" value="ATPase_gene1"/>
    <property type="match status" value="1"/>
</dbReference>
<dbReference type="OrthoDB" id="1708087at2"/>
<comment type="caution">
    <text evidence="2">The sequence shown here is derived from an EMBL/GenBank/DDBJ whole genome shotgun (WGS) entry which is preliminary data.</text>
</comment>
<dbReference type="AlphaFoldDB" id="A0A366I8Y3"/>
<sequence length="83" mass="9340">MSRNKKHPLANLALLTHIGISMFVPIIGCFFLGKYLDTVFSTGNILLLIFTILGVLTAFRNLFAIGLESGPKRKDDTYKRIRK</sequence>
<dbReference type="RefSeq" id="WP_113920315.1">
    <property type="nucleotide sequence ID" value="NZ_QNRX01000006.1"/>
</dbReference>
<evidence type="ECO:0000313" key="2">
    <source>
        <dbReference type="EMBL" id="RBP65986.1"/>
    </source>
</evidence>
<dbReference type="InterPro" id="IPR032820">
    <property type="entry name" value="ATPase_put"/>
</dbReference>
<reference evidence="2 3" key="1">
    <citation type="submission" date="2018-06" db="EMBL/GenBank/DDBJ databases">
        <title>Genomic Encyclopedia of Type Strains, Phase IV (KMG-IV): sequencing the most valuable type-strain genomes for metagenomic binning, comparative biology and taxonomic classification.</title>
        <authorList>
            <person name="Goeker M."/>
        </authorList>
    </citation>
    <scope>NUCLEOTIDE SEQUENCE [LARGE SCALE GENOMIC DNA]</scope>
    <source>
        <strain evidence="2 3">DSM 22112</strain>
    </source>
</reference>
<keyword evidence="3" id="KW-1185">Reference proteome</keyword>
<evidence type="ECO:0000313" key="3">
    <source>
        <dbReference type="Proteomes" id="UP000253490"/>
    </source>
</evidence>